<keyword evidence="9" id="KW-1185">Reference proteome</keyword>
<evidence type="ECO:0000256" key="1">
    <source>
        <dbReference type="ARBA" id="ARBA00004141"/>
    </source>
</evidence>
<comment type="caution">
    <text evidence="8">The sequence shown here is derived from an EMBL/GenBank/DDBJ whole genome shotgun (WGS) entry which is preliminary data.</text>
</comment>
<feature type="domain" description="Major facilitator superfamily (MFS) profile" evidence="7">
    <location>
        <begin position="46"/>
        <end position="541"/>
    </location>
</feature>
<keyword evidence="2 6" id="KW-0812">Transmembrane</keyword>
<evidence type="ECO:0000256" key="6">
    <source>
        <dbReference type="SAM" id="Phobius"/>
    </source>
</evidence>
<evidence type="ECO:0000256" key="4">
    <source>
        <dbReference type="ARBA" id="ARBA00023136"/>
    </source>
</evidence>
<feature type="transmembrane region" description="Helical" evidence="6">
    <location>
        <begin position="484"/>
        <end position="505"/>
    </location>
</feature>
<dbReference type="Gene3D" id="1.20.1250.20">
    <property type="entry name" value="MFS general substrate transporter like domains"/>
    <property type="match status" value="1"/>
</dbReference>
<evidence type="ECO:0000259" key="7">
    <source>
        <dbReference type="PROSITE" id="PS50850"/>
    </source>
</evidence>
<feature type="transmembrane region" description="Helical" evidence="6">
    <location>
        <begin position="145"/>
        <end position="167"/>
    </location>
</feature>
<feature type="transmembrane region" description="Helical" evidence="6">
    <location>
        <begin position="211"/>
        <end position="234"/>
    </location>
</feature>
<feature type="transmembrane region" description="Helical" evidence="6">
    <location>
        <begin position="45"/>
        <end position="68"/>
    </location>
</feature>
<feature type="transmembrane region" description="Helical" evidence="6">
    <location>
        <begin position="314"/>
        <end position="340"/>
    </location>
</feature>
<feature type="transmembrane region" description="Helical" evidence="6">
    <location>
        <begin position="173"/>
        <end position="199"/>
    </location>
</feature>
<feature type="transmembrane region" description="Helical" evidence="6">
    <location>
        <begin position="114"/>
        <end position="133"/>
    </location>
</feature>
<evidence type="ECO:0000256" key="3">
    <source>
        <dbReference type="ARBA" id="ARBA00022989"/>
    </source>
</evidence>
<dbReference type="AlphaFoldDB" id="A0A433DMY9"/>
<dbReference type="PROSITE" id="PS00216">
    <property type="entry name" value="SUGAR_TRANSPORT_1"/>
    <property type="match status" value="1"/>
</dbReference>
<evidence type="ECO:0000313" key="9">
    <source>
        <dbReference type="Proteomes" id="UP000268093"/>
    </source>
</evidence>
<dbReference type="GO" id="GO:0016020">
    <property type="term" value="C:membrane"/>
    <property type="evidence" value="ECO:0007669"/>
    <property type="project" value="UniProtKB-SubCell"/>
</dbReference>
<dbReference type="InterPro" id="IPR020846">
    <property type="entry name" value="MFS_dom"/>
</dbReference>
<keyword evidence="3 6" id="KW-1133">Transmembrane helix</keyword>
<dbReference type="InterPro" id="IPR005829">
    <property type="entry name" value="Sugar_transporter_CS"/>
</dbReference>
<gene>
    <name evidence="8" type="ORF">BC936DRAFT_149929</name>
</gene>
<dbReference type="Pfam" id="PF07690">
    <property type="entry name" value="MFS_1"/>
    <property type="match status" value="1"/>
</dbReference>
<dbReference type="PROSITE" id="PS50850">
    <property type="entry name" value="MFS"/>
    <property type="match status" value="1"/>
</dbReference>
<feature type="transmembrane region" description="Helical" evidence="6">
    <location>
        <begin position="517"/>
        <end position="536"/>
    </location>
</feature>
<accession>A0A433DMY9</accession>
<dbReference type="Proteomes" id="UP000268093">
    <property type="component" value="Unassembled WGS sequence"/>
</dbReference>
<feature type="transmembrane region" description="Helical" evidence="6">
    <location>
        <begin position="240"/>
        <end position="262"/>
    </location>
</feature>
<protein>
    <submittedName>
        <fullName evidence="8">Major facilitator superfamily domain-containing protein</fullName>
    </submittedName>
</protein>
<dbReference type="PANTHER" id="PTHR23507">
    <property type="entry name" value="ZGC:174356"/>
    <property type="match status" value="1"/>
</dbReference>
<dbReference type="InterPro" id="IPR011701">
    <property type="entry name" value="MFS"/>
</dbReference>
<feature type="region of interest" description="Disordered" evidence="5">
    <location>
        <begin position="81"/>
        <end position="101"/>
    </location>
</feature>
<feature type="compositionally biased region" description="Basic and acidic residues" evidence="5">
    <location>
        <begin position="386"/>
        <end position="397"/>
    </location>
</feature>
<evidence type="ECO:0000256" key="2">
    <source>
        <dbReference type="ARBA" id="ARBA00022692"/>
    </source>
</evidence>
<dbReference type="GO" id="GO:0022857">
    <property type="term" value="F:transmembrane transporter activity"/>
    <property type="evidence" value="ECO:0007669"/>
    <property type="project" value="InterPro"/>
</dbReference>
<dbReference type="SUPFAM" id="SSF103473">
    <property type="entry name" value="MFS general substrate transporter"/>
    <property type="match status" value="1"/>
</dbReference>
<proteinExistence type="predicted"/>
<dbReference type="InterPro" id="IPR036259">
    <property type="entry name" value="MFS_trans_sf"/>
</dbReference>
<name>A0A433DMY9_9FUNG</name>
<dbReference type="EMBL" id="RBNI01000096">
    <property type="protein sequence ID" value="RUP52248.1"/>
    <property type="molecule type" value="Genomic_DNA"/>
</dbReference>
<organism evidence="8 9">
    <name type="scientific">Jimgerdemannia flammicorona</name>
    <dbReference type="NCBI Taxonomy" id="994334"/>
    <lineage>
        <taxon>Eukaryota</taxon>
        <taxon>Fungi</taxon>
        <taxon>Fungi incertae sedis</taxon>
        <taxon>Mucoromycota</taxon>
        <taxon>Mucoromycotina</taxon>
        <taxon>Endogonomycetes</taxon>
        <taxon>Endogonales</taxon>
        <taxon>Endogonaceae</taxon>
        <taxon>Jimgerdemannia</taxon>
    </lineage>
</organism>
<evidence type="ECO:0000256" key="5">
    <source>
        <dbReference type="SAM" id="MobiDB-lite"/>
    </source>
</evidence>
<evidence type="ECO:0000313" key="8">
    <source>
        <dbReference type="EMBL" id="RUP52248.1"/>
    </source>
</evidence>
<dbReference type="PANTHER" id="PTHR23507:SF1">
    <property type="entry name" value="FI18259P1-RELATED"/>
    <property type="match status" value="1"/>
</dbReference>
<feature type="transmembrane region" description="Helical" evidence="6">
    <location>
        <begin position="360"/>
        <end position="378"/>
    </location>
</feature>
<feature type="region of interest" description="Disordered" evidence="5">
    <location>
        <begin position="1"/>
        <end position="23"/>
    </location>
</feature>
<comment type="subcellular location">
    <subcellularLocation>
        <location evidence="1">Membrane</location>
        <topology evidence="1">Multi-pass membrane protein</topology>
    </subcellularLocation>
</comment>
<keyword evidence="4 6" id="KW-0472">Membrane</keyword>
<feature type="transmembrane region" description="Helical" evidence="6">
    <location>
        <begin position="451"/>
        <end position="472"/>
    </location>
</feature>
<reference evidence="8 9" key="1">
    <citation type="journal article" date="2018" name="New Phytol.">
        <title>Phylogenomics of Endogonaceae and evolution of mycorrhizas within Mucoromycota.</title>
        <authorList>
            <person name="Chang Y."/>
            <person name="Desiro A."/>
            <person name="Na H."/>
            <person name="Sandor L."/>
            <person name="Lipzen A."/>
            <person name="Clum A."/>
            <person name="Barry K."/>
            <person name="Grigoriev I.V."/>
            <person name="Martin F.M."/>
            <person name="Stajich J.E."/>
            <person name="Smith M.E."/>
            <person name="Bonito G."/>
            <person name="Spatafora J.W."/>
        </authorList>
    </citation>
    <scope>NUCLEOTIDE SEQUENCE [LARGE SCALE GENOMIC DNA]</scope>
    <source>
        <strain evidence="8 9">GMNB39</strain>
    </source>
</reference>
<feature type="transmembrane region" description="Helical" evidence="6">
    <location>
        <begin position="423"/>
        <end position="445"/>
    </location>
</feature>
<feature type="region of interest" description="Disordered" evidence="5">
    <location>
        <begin position="386"/>
        <end position="405"/>
    </location>
</feature>
<sequence length="553" mass="60171">MADATKSPPIPAEASTSTEHTPLLSVFQPSTTPILPWYRRPDPMWVMIPMFILSCSYGATMTPLVVWIEEIVCEYQSRQTPESSIGSGSVGNGTSGQPLEDCTTPEVQALASKILMIFHLTMAIAALISTSYLSAMSDRLGRRFVLRVSAFGMTVYSVLLWLAAQYWRQLPLYFLVVPGFIEGFFGGSTTLIAAIYAYVADCTTTEERSIAFGRLVASIFLGQMIGPAMGGYLMKAFGGISFVLMAGLIVAFIWLILVVFFLPESNTHIQAGDPSADSVPTPSAAKFKLSHLNFFGALSIVFTARSPYVTSSALPLLITAHFMTIFAVGSQGIIVLYTGIRFHWGALQAGILLSVENSGRLLALLMVMPVVVSTYRRYHVGEKARRAQERQERAKSDNDDDEVNHDDVIEEELRRDKTQDVQLNLWLTRFGLSMSVAFYLAFALVTAGRQLFAITPLQSAATLYTPAMRSLLTSIVGPTQTGAVLGAVSVVEAVGGIISPLVFNMLYSKFVYTNPSVPFFLCAAALAAGVVCLLLVRPVMEPPRTGRRGEEAA</sequence>
<dbReference type="OrthoDB" id="3026777at2759"/>